<dbReference type="OrthoDB" id="1365641at2"/>
<dbReference type="RefSeq" id="WP_157482093.1">
    <property type="nucleotide sequence ID" value="NZ_WOWP01000016.1"/>
</dbReference>
<accession>A0A6N8H9A6</accession>
<keyword evidence="2" id="KW-1185">Reference proteome</keyword>
<comment type="caution">
    <text evidence="1">The sequence shown here is derived from an EMBL/GenBank/DDBJ whole genome shotgun (WGS) entry which is preliminary data.</text>
</comment>
<proteinExistence type="predicted"/>
<evidence type="ECO:0000313" key="2">
    <source>
        <dbReference type="Proteomes" id="UP000433945"/>
    </source>
</evidence>
<sequence>MHNGKINFAGIRDYILENELTDSVAIVLHPDSFDSLAMDYISQHGFMERPFEILGITILEDTTGSISRNKIETVEI</sequence>
<dbReference type="EMBL" id="WOWP01000016">
    <property type="protein sequence ID" value="MUV03144.1"/>
    <property type="molecule type" value="Genomic_DNA"/>
</dbReference>
<gene>
    <name evidence="1" type="ORF">GN157_05420</name>
</gene>
<dbReference type="Proteomes" id="UP000433945">
    <property type="component" value="Unassembled WGS sequence"/>
</dbReference>
<evidence type="ECO:0000313" key="1">
    <source>
        <dbReference type="EMBL" id="MUV03144.1"/>
    </source>
</evidence>
<organism evidence="1 2">
    <name type="scientific">Flavobacterium rakeshii</name>
    <dbReference type="NCBI Taxonomy" id="1038845"/>
    <lineage>
        <taxon>Bacteria</taxon>
        <taxon>Pseudomonadati</taxon>
        <taxon>Bacteroidota</taxon>
        <taxon>Flavobacteriia</taxon>
        <taxon>Flavobacteriales</taxon>
        <taxon>Flavobacteriaceae</taxon>
        <taxon>Flavobacterium</taxon>
    </lineage>
</organism>
<name>A0A6N8H9A6_9FLAO</name>
<dbReference type="AlphaFoldDB" id="A0A6N8H9A6"/>
<protein>
    <submittedName>
        <fullName evidence="1">Uncharacterized protein</fullName>
    </submittedName>
</protein>
<reference evidence="1 2" key="1">
    <citation type="submission" date="2019-12" db="EMBL/GenBank/DDBJ databases">
        <authorList>
            <person name="Sun J.-Q."/>
        </authorList>
    </citation>
    <scope>NUCLEOTIDE SEQUENCE [LARGE SCALE GENOMIC DNA]</scope>
    <source>
        <strain evidence="1 2">JCM 17928</strain>
    </source>
</reference>